<evidence type="ECO:0000313" key="2">
    <source>
        <dbReference type="Proteomes" id="UP001597497"/>
    </source>
</evidence>
<keyword evidence="2" id="KW-1185">Reference proteome</keyword>
<organism evidence="1 2">
    <name type="scientific">Marinicrinis sediminis</name>
    <dbReference type="NCBI Taxonomy" id="1652465"/>
    <lineage>
        <taxon>Bacteria</taxon>
        <taxon>Bacillati</taxon>
        <taxon>Bacillota</taxon>
        <taxon>Bacilli</taxon>
        <taxon>Bacillales</taxon>
        <taxon>Paenibacillaceae</taxon>
    </lineage>
</organism>
<dbReference type="EMBL" id="JBHUMM010000007">
    <property type="protein sequence ID" value="MFD2670964.1"/>
    <property type="molecule type" value="Genomic_DNA"/>
</dbReference>
<reference evidence="2" key="1">
    <citation type="journal article" date="2019" name="Int. J. Syst. Evol. Microbiol.">
        <title>The Global Catalogue of Microorganisms (GCM) 10K type strain sequencing project: providing services to taxonomists for standard genome sequencing and annotation.</title>
        <authorList>
            <consortium name="The Broad Institute Genomics Platform"/>
            <consortium name="The Broad Institute Genome Sequencing Center for Infectious Disease"/>
            <person name="Wu L."/>
            <person name="Ma J."/>
        </authorList>
    </citation>
    <scope>NUCLEOTIDE SEQUENCE [LARGE SCALE GENOMIC DNA]</scope>
    <source>
        <strain evidence="2">KCTC 33676</strain>
    </source>
</reference>
<evidence type="ECO:0000313" key="1">
    <source>
        <dbReference type="EMBL" id="MFD2670964.1"/>
    </source>
</evidence>
<protein>
    <recommendedName>
        <fullName evidence="3">Response regulator</fullName>
    </recommendedName>
</protein>
<evidence type="ECO:0008006" key="3">
    <source>
        <dbReference type="Google" id="ProtNLM"/>
    </source>
</evidence>
<dbReference type="Proteomes" id="UP001597497">
    <property type="component" value="Unassembled WGS sequence"/>
</dbReference>
<dbReference type="RefSeq" id="WP_379928385.1">
    <property type="nucleotide sequence ID" value="NZ_JBHUMM010000007.1"/>
</dbReference>
<comment type="caution">
    <text evidence="1">The sequence shown here is derived from an EMBL/GenBank/DDBJ whole genome shotgun (WGS) entry which is preliminary data.</text>
</comment>
<gene>
    <name evidence="1" type="ORF">ACFSUC_04995</name>
</gene>
<name>A0ABW5R965_9BACL</name>
<sequence length="296" mass="34123">MSSKNYVLLVDDKIGFAEELKRSARPHNIDIVHKTNFRDMEVILPSIASKLTLIVLDIKCLKEPNQPIEGEDFLTIALSLLDEKYKELPRAILTADAEGFSTVKTWFPQEKLYKKIPGDIEALFNYITQKGLELENIKIKNKYFNVFQIFERGHVDISIENELVNLIKNMHSDDLSQIKSNLVTIRRVQESILQTINKLDKSIVPDSCFKPNNDVKFWDAHKHLGGNKHRRNNHQPTQTEYYSGVIKVFSECVYKVSSDNGAHNPYLNPAYQPTSFTVQAMVYSLFDLLLWFKTTV</sequence>
<proteinExistence type="predicted"/>
<accession>A0ABW5R965</accession>